<dbReference type="InterPro" id="IPR013693">
    <property type="entry name" value="SpoIID/LytB_N"/>
</dbReference>
<dbReference type="Proteomes" id="UP000005707">
    <property type="component" value="Unassembled WGS sequence"/>
</dbReference>
<dbReference type="Pfam" id="PF08486">
    <property type="entry name" value="SpoIID"/>
    <property type="match status" value="1"/>
</dbReference>
<gene>
    <name evidence="2" type="ORF">HLPCO_001604</name>
</gene>
<keyword evidence="3" id="KW-1185">Reference proteome</keyword>
<name>F7PWL6_9MOLU</name>
<accession>F7PWL6</accession>
<dbReference type="InterPro" id="IPR018392">
    <property type="entry name" value="LysM"/>
</dbReference>
<evidence type="ECO:0000313" key="3">
    <source>
        <dbReference type="Proteomes" id="UP000005707"/>
    </source>
</evidence>
<dbReference type="OrthoDB" id="9794671at2"/>
<reference evidence="2 3" key="2">
    <citation type="journal article" date="2013" name="PLoS ONE">
        <title>INDIGO - INtegrated Data Warehouse of MIcrobial GenOmes with Examples from the Red Sea Extremophiles.</title>
        <authorList>
            <person name="Alam I."/>
            <person name="Antunes A."/>
            <person name="Kamau A.A."/>
            <person name="Ba Alawi W."/>
            <person name="Kalkatawi M."/>
            <person name="Stingl U."/>
            <person name="Bajic V.B."/>
        </authorList>
    </citation>
    <scope>NUCLEOTIDE SEQUENCE [LARGE SCALE GENOMIC DNA]</scope>
    <source>
        <strain evidence="2 3">SSD-17B</strain>
    </source>
</reference>
<reference evidence="2 3" key="1">
    <citation type="journal article" date="2011" name="J. Bacteriol.">
        <title>Genome sequence of Haloplasma contractile, an unusual contractile bacterium from a deep-sea anoxic brine lake.</title>
        <authorList>
            <person name="Antunes A."/>
            <person name="Alam I."/>
            <person name="El Dorry H."/>
            <person name="Siam R."/>
            <person name="Robertson A."/>
            <person name="Bajic V.B."/>
            <person name="Stingl U."/>
        </authorList>
    </citation>
    <scope>NUCLEOTIDE SEQUENCE [LARGE SCALE GENOMIC DNA]</scope>
    <source>
        <strain evidence="2 3">SSD-17B</strain>
    </source>
</reference>
<evidence type="ECO:0000313" key="2">
    <source>
        <dbReference type="EMBL" id="ERJ12613.1"/>
    </source>
</evidence>
<comment type="caution">
    <text evidence="2">The sequence shown here is derived from an EMBL/GenBank/DDBJ whole genome shotgun (WGS) entry which is preliminary data.</text>
</comment>
<sequence>MIDLNHRISYENDEAVLNFSIGCVQANPDLNFDQFSQLYNLQAIVNEYFREHDVPYSGNHLKVLYKNKLVKILPFKKVKSECKRQSIQQSLIMHTILQNDTIKSIAAKYNTTCQSLLTLNQKTEWQLMTLNQIKVVPNATQMIVHITEWGDTLTHISLTYHANLKLIKEINGIESIQPDQLIIIPSFNSKSAQTESDGFNHKNKLIDLFETSFKELIKTETSHQLYCQSNDTSIIRQSMKTNHSSNNHRFKDKQARKTIKVDSKNANVISKSNPLNRAKSLSIQSKTPKKSIFLPEYITVRHSNSNKIYHYSLEDYLIGTVAGQVELNSHYDFIKAIAIICRTYIIEKLYMNNKYITSEINTEYPIATIQSLKNQWKGQTDEQLSKIKQAIIETHAKVITYKNKPIKPFLFSSCNGYTMNSEDSIISTYYPYLRSVKSMYDHDAQDYTKQKTIPLPYLNSLLSTNIIRRDEIKVTSYTDGRYVKEIQIGNLKFSGIYLYDKLKLASPCFEMKFNGNKLSIITYGNGHCVGFSKYGANQLVNDKHVSYSEILKYYFKNTNITNLK</sequence>
<dbReference type="NCBIfam" id="TIGR02669">
    <property type="entry name" value="SpoIID_LytB"/>
    <property type="match status" value="1"/>
</dbReference>
<organism evidence="2 3">
    <name type="scientific">Haloplasma contractile SSD-17B</name>
    <dbReference type="NCBI Taxonomy" id="1033810"/>
    <lineage>
        <taxon>Bacteria</taxon>
        <taxon>Bacillati</taxon>
        <taxon>Mycoplasmatota</taxon>
        <taxon>Mollicutes</taxon>
        <taxon>Haloplasmatales</taxon>
        <taxon>Haloplasmataceae</taxon>
        <taxon>Haloplasma</taxon>
    </lineage>
</organism>
<proteinExistence type="predicted"/>
<dbReference type="STRING" id="1033810.HLPCO_001604"/>
<dbReference type="InParanoid" id="F7PWL6"/>
<dbReference type="InterPro" id="IPR013486">
    <property type="entry name" value="SpoIID/LytB"/>
</dbReference>
<dbReference type="EMBL" id="AFNU02000004">
    <property type="protein sequence ID" value="ERJ12613.1"/>
    <property type="molecule type" value="Genomic_DNA"/>
</dbReference>
<dbReference type="GO" id="GO:0030435">
    <property type="term" value="P:sporulation resulting in formation of a cellular spore"/>
    <property type="evidence" value="ECO:0007669"/>
    <property type="project" value="InterPro"/>
</dbReference>
<dbReference type="RefSeq" id="WP_008824805.1">
    <property type="nucleotide sequence ID" value="NZ_AFNU02000004.1"/>
</dbReference>
<dbReference type="InterPro" id="IPR036779">
    <property type="entry name" value="LysM_dom_sf"/>
</dbReference>
<dbReference type="SUPFAM" id="SSF54106">
    <property type="entry name" value="LysM domain"/>
    <property type="match status" value="1"/>
</dbReference>
<feature type="domain" description="LysM" evidence="1">
    <location>
        <begin position="144"/>
        <end position="185"/>
    </location>
</feature>
<evidence type="ECO:0000259" key="1">
    <source>
        <dbReference type="SMART" id="SM00257"/>
    </source>
</evidence>
<feature type="domain" description="LysM" evidence="1">
    <location>
        <begin position="93"/>
        <end position="136"/>
    </location>
</feature>
<protein>
    <submittedName>
        <fullName evidence="2">Sporulation protein-like protein</fullName>
    </submittedName>
</protein>
<dbReference type="Pfam" id="PF01476">
    <property type="entry name" value="LysM"/>
    <property type="match status" value="2"/>
</dbReference>
<dbReference type="Gene3D" id="3.10.350.10">
    <property type="entry name" value="LysM domain"/>
    <property type="match status" value="2"/>
</dbReference>
<dbReference type="SMART" id="SM00257">
    <property type="entry name" value="LysM"/>
    <property type="match status" value="2"/>
</dbReference>
<dbReference type="eggNOG" id="COG2385">
    <property type="taxonomic scope" value="Bacteria"/>
</dbReference>
<dbReference type="AlphaFoldDB" id="F7PWL6"/>